<protein>
    <submittedName>
        <fullName evidence="2">Uncharacterized protein</fullName>
    </submittedName>
</protein>
<name>A0A645J5B5_9ZZZZ</name>
<reference evidence="2" key="1">
    <citation type="submission" date="2019-08" db="EMBL/GenBank/DDBJ databases">
        <authorList>
            <person name="Kucharzyk K."/>
            <person name="Murdoch R.W."/>
            <person name="Higgins S."/>
            <person name="Loffler F."/>
        </authorList>
    </citation>
    <scope>NUCLEOTIDE SEQUENCE</scope>
</reference>
<feature type="region of interest" description="Disordered" evidence="1">
    <location>
        <begin position="19"/>
        <end position="40"/>
    </location>
</feature>
<feature type="compositionally biased region" description="Polar residues" evidence="1">
    <location>
        <begin position="29"/>
        <end position="40"/>
    </location>
</feature>
<evidence type="ECO:0000256" key="1">
    <source>
        <dbReference type="SAM" id="MobiDB-lite"/>
    </source>
</evidence>
<organism evidence="2">
    <name type="scientific">bioreactor metagenome</name>
    <dbReference type="NCBI Taxonomy" id="1076179"/>
    <lineage>
        <taxon>unclassified sequences</taxon>
        <taxon>metagenomes</taxon>
        <taxon>ecological metagenomes</taxon>
    </lineage>
</organism>
<dbReference type="EMBL" id="VSSQ01125165">
    <property type="protein sequence ID" value="MPN55664.1"/>
    <property type="molecule type" value="Genomic_DNA"/>
</dbReference>
<accession>A0A645J5B5</accession>
<comment type="caution">
    <text evidence="2">The sequence shown here is derived from an EMBL/GenBank/DDBJ whole genome shotgun (WGS) entry which is preliminary data.</text>
</comment>
<gene>
    <name evidence="2" type="ORF">SDC9_203348</name>
</gene>
<sequence>MHGAHIIIGYDALSSQVISEETGRGHGHSPSSTKLLSQSAIKESAGKTTLEFSLPASNYSSGRDLRLIVAYGTQDNLRSKHLRYDSHTIAFQK</sequence>
<proteinExistence type="predicted"/>
<dbReference type="AlphaFoldDB" id="A0A645J5B5"/>
<evidence type="ECO:0000313" key="2">
    <source>
        <dbReference type="EMBL" id="MPN55664.1"/>
    </source>
</evidence>